<evidence type="ECO:0000313" key="2">
    <source>
        <dbReference type="EMBL" id="KAG5497626.1"/>
    </source>
</evidence>
<evidence type="ECO:0000256" key="1">
    <source>
        <dbReference type="SAM" id="MobiDB-lite"/>
    </source>
</evidence>
<accession>A0A836HR49</accession>
<dbReference type="GeneID" id="94289965"/>
<dbReference type="EMBL" id="JAFJZO010000031">
    <property type="protein sequence ID" value="KAG5497626.1"/>
    <property type="molecule type" value="Genomic_DNA"/>
</dbReference>
<dbReference type="AlphaFoldDB" id="A0A836HR49"/>
<comment type="caution">
    <text evidence="2">The sequence shown here is derived from an EMBL/GenBank/DDBJ whole genome shotgun (WGS) entry which is preliminary data.</text>
</comment>
<organism evidence="2 3">
    <name type="scientific">Porcisia hertigi</name>
    <dbReference type="NCBI Taxonomy" id="2761500"/>
    <lineage>
        <taxon>Eukaryota</taxon>
        <taxon>Discoba</taxon>
        <taxon>Euglenozoa</taxon>
        <taxon>Kinetoplastea</taxon>
        <taxon>Metakinetoplastina</taxon>
        <taxon>Trypanosomatida</taxon>
        <taxon>Trypanosomatidae</taxon>
        <taxon>Leishmaniinae</taxon>
        <taxon>Porcisia</taxon>
    </lineage>
</organism>
<dbReference type="OrthoDB" id="252244at2759"/>
<dbReference type="KEGG" id="phet:94289965"/>
<feature type="region of interest" description="Disordered" evidence="1">
    <location>
        <begin position="1"/>
        <end position="49"/>
    </location>
</feature>
<feature type="compositionally biased region" description="Pro residues" evidence="1">
    <location>
        <begin position="20"/>
        <end position="31"/>
    </location>
</feature>
<sequence>MPHSSDKENAAAPGPVALPSAPPSPGSPPSPDAARKGNLTPLGGTPSPPLSSVALADPCALYDLHHALQHRLVEDLGWSLHWHLDTETEVKKLMLTRGLGKKAKQLPHAGNGGTATDVGTGKTRDAVGMDGKSESITANPPAIRAADQQSDSTPKSAQESSAPSPTSPPHSDHNTLEHHHALDVNEGNIPVVTQESRFGVVTHRFDCYICHDLSVGTRPPAPQIRISRLSRNPFEYRLASLQRWLRKRSAESARNALLASCLSQETQRYLAYLGLADCWTSLFVTAGLPAITPVVPTSPRASPCKTSPFFPKTLSAVAARSDRVPLSFYAVPALCRWSCIPPSRRDKILRESATHPFPLSKAFPQDNKRASPPQHLRVSDAREAQATTPDVSHSPPPLTFFTIQEMSPLPARRRASNRPDHISSLSASCVCDVYLIASAGAGSGHGAQTGDTIASVWGYVKRRDSDSQNLAPCPKSLSGELFYIASSVENYLRLGLALGWVYGWQMCFSSVGPPKNSVHWLRFMNSSAYSAALAASNDTTP</sequence>
<feature type="region of interest" description="Disordered" evidence="1">
    <location>
        <begin position="357"/>
        <end position="398"/>
    </location>
</feature>
<keyword evidence="3" id="KW-1185">Reference proteome</keyword>
<reference evidence="2 3" key="1">
    <citation type="submission" date="2021-02" db="EMBL/GenBank/DDBJ databases">
        <title>Porcisia hertigi Genome sequencing and assembly.</title>
        <authorList>
            <person name="Almutairi H."/>
            <person name="Gatherer D."/>
        </authorList>
    </citation>
    <scope>NUCLEOTIDE SEQUENCE [LARGE SCALE GENOMIC DNA]</scope>
    <source>
        <strain evidence="2 3">C119</strain>
    </source>
</reference>
<evidence type="ECO:0000313" key="3">
    <source>
        <dbReference type="Proteomes" id="UP000674318"/>
    </source>
</evidence>
<dbReference type="RefSeq" id="XP_067755094.1">
    <property type="nucleotide sequence ID" value="XM_067899888.1"/>
</dbReference>
<feature type="region of interest" description="Disordered" evidence="1">
    <location>
        <begin position="103"/>
        <end position="175"/>
    </location>
</feature>
<dbReference type="Proteomes" id="UP000674318">
    <property type="component" value="Unassembled WGS sequence"/>
</dbReference>
<proteinExistence type="predicted"/>
<feature type="compositionally biased region" description="Basic and acidic residues" evidence="1">
    <location>
        <begin position="122"/>
        <end position="133"/>
    </location>
</feature>
<feature type="compositionally biased region" description="Low complexity" evidence="1">
    <location>
        <begin position="10"/>
        <end position="19"/>
    </location>
</feature>
<feature type="compositionally biased region" description="Polar residues" evidence="1">
    <location>
        <begin position="147"/>
        <end position="159"/>
    </location>
</feature>
<name>A0A836HR49_9TRYP</name>
<gene>
    <name evidence="2" type="ORF">JKF63_03891</name>
</gene>
<protein>
    <submittedName>
        <fullName evidence="2">Uncharacterized protein</fullName>
    </submittedName>
</protein>